<dbReference type="OrthoDB" id="8452319at2"/>
<dbReference type="RefSeq" id="WP_025797695.1">
    <property type="nucleotide sequence ID" value="NZ_CP009706.1"/>
</dbReference>
<dbReference type="CDD" id="cd08054">
    <property type="entry name" value="gp6"/>
    <property type="match status" value="1"/>
</dbReference>
<dbReference type="NCBIfam" id="TIGR01560">
    <property type="entry name" value="put_DNA_pack"/>
    <property type="match status" value="1"/>
</dbReference>
<protein>
    <recommendedName>
        <fullName evidence="3">Phage gp6-like head-tail connector protein</fullName>
    </recommendedName>
</protein>
<gene>
    <name evidence="1" type="ORF">AT03_15240</name>
</gene>
<dbReference type="Pfam" id="PF05135">
    <property type="entry name" value="Phage_connect_1"/>
    <property type="match status" value="1"/>
</dbReference>
<dbReference type="InterPro" id="IPR021146">
    <property type="entry name" value="Phage_gp6-like_head-tail"/>
</dbReference>
<organism evidence="1 2">
    <name type="scientific">Hafnia alvei FB1</name>
    <dbReference type="NCBI Taxonomy" id="1453496"/>
    <lineage>
        <taxon>Bacteria</taxon>
        <taxon>Pseudomonadati</taxon>
        <taxon>Pseudomonadota</taxon>
        <taxon>Gammaproteobacteria</taxon>
        <taxon>Enterobacterales</taxon>
        <taxon>Hafniaceae</taxon>
        <taxon>Hafnia</taxon>
    </lineage>
</organism>
<reference evidence="1 2" key="1">
    <citation type="journal article" date="2014" name="Gut Pathog.">
        <title>Gene clusters of Hafnia alvei strain FB1 important in survival and pathogenesis: a draft genome perspective.</title>
        <authorList>
            <person name="Tan J.Y."/>
            <person name="Yin W.F."/>
            <person name="Chan K.G."/>
        </authorList>
    </citation>
    <scope>NUCLEOTIDE SEQUENCE [LARGE SCALE GENOMIC DNA]</scope>
    <source>
        <strain evidence="1 2">FB1</strain>
    </source>
</reference>
<dbReference type="EMBL" id="CP009706">
    <property type="protein sequence ID" value="AIU73611.1"/>
    <property type="molecule type" value="Genomic_DNA"/>
</dbReference>
<dbReference type="Proteomes" id="UP000029986">
    <property type="component" value="Chromosome"/>
</dbReference>
<dbReference type="KEGG" id="hav:AT03_15240"/>
<evidence type="ECO:0000313" key="1">
    <source>
        <dbReference type="EMBL" id="AIU73611.1"/>
    </source>
</evidence>
<dbReference type="Gene3D" id="1.10.3230.30">
    <property type="entry name" value="Phage gp6-like head-tail connector protein"/>
    <property type="match status" value="1"/>
</dbReference>
<dbReference type="eggNOG" id="ENOG5032T3A">
    <property type="taxonomic scope" value="Bacteria"/>
</dbReference>
<name>A0A097R4F6_HAFAL</name>
<dbReference type="HOGENOM" id="CLU_085951_3_1_6"/>
<proteinExistence type="predicted"/>
<sequence>MTPELEELRQQCRIDDKSEDALLTLYAQAAKAAAETFLNRTLVEKAQDVSGDALLLTTDIKLALMMMVGHWYANREAVSPEQLMPVPFSYRALLEPYRFKPL</sequence>
<accession>A0A097R4F6</accession>
<keyword evidence="2" id="KW-1185">Reference proteome</keyword>
<dbReference type="InterPro" id="IPR006450">
    <property type="entry name" value="Phage_HK97_gp6-like"/>
</dbReference>
<dbReference type="PATRIC" id="fig|1453496.5.peg.3117"/>
<evidence type="ECO:0008006" key="3">
    <source>
        <dbReference type="Google" id="ProtNLM"/>
    </source>
</evidence>
<evidence type="ECO:0000313" key="2">
    <source>
        <dbReference type="Proteomes" id="UP000029986"/>
    </source>
</evidence>
<dbReference type="AlphaFoldDB" id="A0A097R4F6"/>